<sequence length="437" mass="48736">MIETKPANNIVFLVHYFPPINSSGAKRVEAMAKYFVQAGRTVTVVTTRKSAADGAFTELFPTGVNVLELDWLGRVGKSVAGNNAYEPMYTGKPSIKRRIKGLVMRWFGQLPDPRLPFAFGFLSPFLDPAARRALRSASIIVGSCPPWPMLLAALFAHWRFRKPIVLDYRDHFGDCHEMPGSKRAKFVERYVDKALAIRADALVTISEPMAKYYSQYNQNVTVIMNGYDSDALAEAKRSCGWRPREEGHSLVVRYFGIISPGRVPRNFLLALFKTQQGGRCDVGAVRFEFYGNCAVLENALRENYPSLLPMFVFHPAVPYKQALQLMVSSDYLIFSETSSKDSLSAQGILTTKLFEYIGSGRPIIADIDPTTLAGSTILAAGNHHFVSDRTEDFEHLLLGEEFWKPASPIVSSFGMTLSRALQAQQYLHVLDSHCKGS</sequence>
<dbReference type="Proteomes" id="UP000295525">
    <property type="component" value="Unassembled WGS sequence"/>
</dbReference>
<dbReference type="OrthoDB" id="9794575at2"/>
<reference evidence="2 3" key="1">
    <citation type="submission" date="2019-03" db="EMBL/GenBank/DDBJ databases">
        <title>Genomic Encyclopedia of Type Strains, Phase IV (KMG-IV): sequencing the most valuable type-strain genomes for metagenomic binning, comparative biology and taxonomic classification.</title>
        <authorList>
            <person name="Goeker M."/>
        </authorList>
    </citation>
    <scope>NUCLEOTIDE SEQUENCE [LARGE SCALE GENOMIC DNA]</scope>
    <source>
        <strain evidence="2 3">DSM 24591</strain>
    </source>
</reference>
<evidence type="ECO:0000259" key="1">
    <source>
        <dbReference type="Pfam" id="PF13579"/>
    </source>
</evidence>
<proteinExistence type="predicted"/>
<name>A0A4R3M923_9BURK</name>
<dbReference type="Gene3D" id="3.40.50.2000">
    <property type="entry name" value="Glycogen Phosphorylase B"/>
    <property type="match status" value="2"/>
</dbReference>
<dbReference type="InterPro" id="IPR028098">
    <property type="entry name" value="Glyco_trans_4-like_N"/>
</dbReference>
<evidence type="ECO:0000313" key="2">
    <source>
        <dbReference type="EMBL" id="TCT09073.1"/>
    </source>
</evidence>
<feature type="domain" description="Glycosyltransferase subfamily 4-like N-terminal" evidence="1">
    <location>
        <begin position="25"/>
        <end position="226"/>
    </location>
</feature>
<dbReference type="SUPFAM" id="SSF53756">
    <property type="entry name" value="UDP-Glycosyltransferase/glycogen phosphorylase"/>
    <property type="match status" value="1"/>
</dbReference>
<protein>
    <submittedName>
        <fullName evidence="2">Glycosyl transferase family 4</fullName>
    </submittedName>
</protein>
<keyword evidence="2" id="KW-0808">Transferase</keyword>
<dbReference type="AlphaFoldDB" id="A0A4R3M923"/>
<dbReference type="Pfam" id="PF13579">
    <property type="entry name" value="Glyco_trans_4_4"/>
    <property type="match status" value="1"/>
</dbReference>
<dbReference type="GO" id="GO:0016757">
    <property type="term" value="F:glycosyltransferase activity"/>
    <property type="evidence" value="ECO:0007669"/>
    <property type="project" value="UniProtKB-ARBA"/>
</dbReference>
<gene>
    <name evidence="2" type="ORF">EDC26_104233</name>
</gene>
<keyword evidence="3" id="KW-1185">Reference proteome</keyword>
<dbReference type="RefSeq" id="WP_132581265.1">
    <property type="nucleotide sequence ID" value="NZ_SMAJ01000004.1"/>
</dbReference>
<dbReference type="EMBL" id="SMAJ01000004">
    <property type="protein sequence ID" value="TCT09073.1"/>
    <property type="molecule type" value="Genomic_DNA"/>
</dbReference>
<evidence type="ECO:0000313" key="3">
    <source>
        <dbReference type="Proteomes" id="UP000295525"/>
    </source>
</evidence>
<accession>A0A4R3M923</accession>
<organism evidence="2 3">
    <name type="scientific">Paralcaligenes ureilyticus</name>
    <dbReference type="NCBI Taxonomy" id="627131"/>
    <lineage>
        <taxon>Bacteria</taxon>
        <taxon>Pseudomonadati</taxon>
        <taxon>Pseudomonadota</taxon>
        <taxon>Betaproteobacteria</taxon>
        <taxon>Burkholderiales</taxon>
        <taxon>Alcaligenaceae</taxon>
        <taxon>Paralcaligenes</taxon>
    </lineage>
</organism>
<comment type="caution">
    <text evidence="2">The sequence shown here is derived from an EMBL/GenBank/DDBJ whole genome shotgun (WGS) entry which is preliminary data.</text>
</comment>